<dbReference type="AlphaFoldDB" id="A0AAV7MD60"/>
<comment type="caution">
    <text evidence="2">The sequence shown here is derived from an EMBL/GenBank/DDBJ whole genome shotgun (WGS) entry which is preliminary data.</text>
</comment>
<dbReference type="EMBL" id="JANPWB010000014">
    <property type="protein sequence ID" value="KAJ1100720.1"/>
    <property type="molecule type" value="Genomic_DNA"/>
</dbReference>
<feature type="region of interest" description="Disordered" evidence="1">
    <location>
        <begin position="30"/>
        <end position="73"/>
    </location>
</feature>
<organism evidence="2 3">
    <name type="scientific">Pleurodeles waltl</name>
    <name type="common">Iberian ribbed newt</name>
    <dbReference type="NCBI Taxonomy" id="8319"/>
    <lineage>
        <taxon>Eukaryota</taxon>
        <taxon>Metazoa</taxon>
        <taxon>Chordata</taxon>
        <taxon>Craniata</taxon>
        <taxon>Vertebrata</taxon>
        <taxon>Euteleostomi</taxon>
        <taxon>Amphibia</taxon>
        <taxon>Batrachia</taxon>
        <taxon>Caudata</taxon>
        <taxon>Salamandroidea</taxon>
        <taxon>Salamandridae</taxon>
        <taxon>Pleurodelinae</taxon>
        <taxon>Pleurodeles</taxon>
    </lineage>
</organism>
<feature type="compositionally biased region" description="Basic and acidic residues" evidence="1">
    <location>
        <begin position="56"/>
        <end position="71"/>
    </location>
</feature>
<keyword evidence="3" id="KW-1185">Reference proteome</keyword>
<accession>A0AAV7MD60</accession>
<evidence type="ECO:0000313" key="3">
    <source>
        <dbReference type="Proteomes" id="UP001066276"/>
    </source>
</evidence>
<feature type="compositionally biased region" description="Basic and acidic residues" evidence="1">
    <location>
        <begin position="30"/>
        <end position="46"/>
    </location>
</feature>
<proteinExistence type="predicted"/>
<protein>
    <submittedName>
        <fullName evidence="2">Uncharacterized protein</fullName>
    </submittedName>
</protein>
<dbReference type="Proteomes" id="UP001066276">
    <property type="component" value="Chromosome 10"/>
</dbReference>
<evidence type="ECO:0000256" key="1">
    <source>
        <dbReference type="SAM" id="MobiDB-lite"/>
    </source>
</evidence>
<sequence>MLEWAIVALAASPDTHSSLVAHRKSEGLLKAHKGELEGEDTIRTDQNESPGEFEDDARTEPGGHRHCEAPHHIPGISSHMEAVLETGGGTSRTGIRGRSRLTLWKGAQHNFDACQDLGDVCACIIAQGARALIW</sequence>
<gene>
    <name evidence="2" type="ORF">NDU88_005801</name>
</gene>
<evidence type="ECO:0000313" key="2">
    <source>
        <dbReference type="EMBL" id="KAJ1100720.1"/>
    </source>
</evidence>
<reference evidence="2" key="1">
    <citation type="journal article" date="2022" name="bioRxiv">
        <title>Sequencing and chromosome-scale assembly of the giantPleurodeles waltlgenome.</title>
        <authorList>
            <person name="Brown T."/>
            <person name="Elewa A."/>
            <person name="Iarovenko S."/>
            <person name="Subramanian E."/>
            <person name="Araus A.J."/>
            <person name="Petzold A."/>
            <person name="Susuki M."/>
            <person name="Suzuki K.-i.T."/>
            <person name="Hayashi T."/>
            <person name="Toyoda A."/>
            <person name="Oliveira C."/>
            <person name="Osipova E."/>
            <person name="Leigh N.D."/>
            <person name="Simon A."/>
            <person name="Yun M.H."/>
        </authorList>
    </citation>
    <scope>NUCLEOTIDE SEQUENCE</scope>
    <source>
        <strain evidence="2">20211129_DDA</strain>
        <tissue evidence="2">Liver</tissue>
    </source>
</reference>
<name>A0AAV7MD60_PLEWA</name>